<dbReference type="Proteomes" id="UP000705867">
    <property type="component" value="Unassembled WGS sequence"/>
</dbReference>
<evidence type="ECO:0000313" key="2">
    <source>
        <dbReference type="Proteomes" id="UP000705867"/>
    </source>
</evidence>
<reference evidence="1" key="1">
    <citation type="journal article" date="2021" name="bioRxiv">
        <title>Unraveling nitrogen, sulfur and carbon metabolic pathways and microbial community transcriptional responses to substrate deprivation and toxicity stresses in a bioreactor mimicking anoxic brackish coastal sediment conditions.</title>
        <authorList>
            <person name="Martins P.D."/>
            <person name="Echeveste M.J."/>
            <person name="Arshad A."/>
            <person name="Kurth J."/>
            <person name="Ouboter H."/>
            <person name="Jetten M.S.M."/>
            <person name="Welte C.U."/>
        </authorList>
    </citation>
    <scope>NUCLEOTIDE SEQUENCE</scope>
    <source>
        <strain evidence="1">MAG_39</strain>
    </source>
</reference>
<evidence type="ECO:0000313" key="1">
    <source>
        <dbReference type="EMBL" id="MBZ0156747.1"/>
    </source>
</evidence>
<dbReference type="AlphaFoldDB" id="A0A953J8Z8"/>
<dbReference type="EMBL" id="JAIOIV010000088">
    <property type="protein sequence ID" value="MBZ0156747.1"/>
    <property type="molecule type" value="Genomic_DNA"/>
</dbReference>
<proteinExistence type="predicted"/>
<organism evidence="1 2">
    <name type="scientific">Candidatus Nitrobium versatile</name>
    <dbReference type="NCBI Taxonomy" id="2884831"/>
    <lineage>
        <taxon>Bacteria</taxon>
        <taxon>Pseudomonadati</taxon>
        <taxon>Nitrospirota</taxon>
        <taxon>Nitrospiria</taxon>
        <taxon>Nitrospirales</taxon>
        <taxon>Nitrospiraceae</taxon>
        <taxon>Candidatus Nitrobium</taxon>
    </lineage>
</organism>
<gene>
    <name evidence="1" type="ORF">K8I29_11145</name>
</gene>
<reference evidence="1" key="2">
    <citation type="submission" date="2021-08" db="EMBL/GenBank/DDBJ databases">
        <authorList>
            <person name="Dalcin Martins P."/>
        </authorList>
    </citation>
    <scope>NUCLEOTIDE SEQUENCE</scope>
    <source>
        <strain evidence="1">MAG_39</strain>
    </source>
</reference>
<sequence>MIVQKKSIEQLLKERAAGGTLSCARARKIAEELGVPYREVGKAADMLRIKIKNCELGCF</sequence>
<name>A0A953J8Z8_9BACT</name>
<comment type="caution">
    <text evidence="1">The sequence shown here is derived from an EMBL/GenBank/DDBJ whole genome shotgun (WGS) entry which is preliminary data.</text>
</comment>
<protein>
    <submittedName>
        <fullName evidence="1">Uncharacterized protein</fullName>
    </submittedName>
</protein>
<accession>A0A953J8Z8</accession>